<evidence type="ECO:0000313" key="4">
    <source>
        <dbReference type="Proteomes" id="UP000294555"/>
    </source>
</evidence>
<dbReference type="Pfam" id="PF14237">
    <property type="entry name" value="GYF_2"/>
    <property type="match status" value="1"/>
</dbReference>
<accession>A0A4R1NKR1</accession>
<evidence type="ECO:0000313" key="3">
    <source>
        <dbReference type="EMBL" id="TCL06531.1"/>
    </source>
</evidence>
<dbReference type="EMBL" id="SJOI01000001">
    <property type="protein sequence ID" value="TCL06531.1"/>
    <property type="molecule type" value="Genomic_DNA"/>
</dbReference>
<keyword evidence="1" id="KW-1133">Transmembrane helix</keyword>
<dbReference type="AlphaFoldDB" id="A0A4R1NKR1"/>
<sequence>MAMLNMIGWWYIVDGKRQGPVTLATLEKLLQHRILGAQSLVWREGMPQWTPLAAMDELKPLLNSPPPLLPAAPHKTSVTHPRAARRGVTFVLSACLLIAAGASVYLATSAYLPGWGVYLRQKVTLPLLIPRSQQPHDGIAMAAEHLWRNPITLVPANIGSGWTIKQLAADPTTLASSFTSDDIVVNLSVVKNQNQTLVQLVDYLKTSEPSLRFINTGTYSHTSVLSNWTGIATSRADHARHYVVHVTNAQGGYGIFIAAVNQQTAASFSRLEALIAELDRTFSGH</sequence>
<gene>
    <name evidence="3" type="ORF">EZJ58_4797</name>
</gene>
<keyword evidence="1" id="KW-0472">Membrane</keyword>
<dbReference type="Proteomes" id="UP000294555">
    <property type="component" value="Unassembled WGS sequence"/>
</dbReference>
<dbReference type="InterPro" id="IPR025640">
    <property type="entry name" value="GYF_2"/>
</dbReference>
<comment type="caution">
    <text evidence="3">The sequence shown here is derived from an EMBL/GenBank/DDBJ whole genome shotgun (WGS) entry which is preliminary data.</text>
</comment>
<protein>
    <submittedName>
        <fullName evidence="3">Uncharacterized protein DUF4339</fullName>
    </submittedName>
</protein>
<dbReference type="OrthoDB" id="8859199at2"/>
<proteinExistence type="predicted"/>
<name>A0A4R1NKR1_9GAMM</name>
<evidence type="ECO:0000259" key="2">
    <source>
        <dbReference type="Pfam" id="PF14237"/>
    </source>
</evidence>
<keyword evidence="4" id="KW-1185">Reference proteome</keyword>
<organism evidence="3 4">
    <name type="scientific">Sodalis ligni</name>
    <dbReference type="NCBI Taxonomy" id="2697027"/>
    <lineage>
        <taxon>Bacteria</taxon>
        <taxon>Pseudomonadati</taxon>
        <taxon>Pseudomonadota</taxon>
        <taxon>Gammaproteobacteria</taxon>
        <taxon>Enterobacterales</taxon>
        <taxon>Bruguierivoracaceae</taxon>
        <taxon>Sodalis</taxon>
    </lineage>
</organism>
<keyword evidence="1" id="KW-0812">Transmembrane</keyword>
<feature type="domain" description="GYF" evidence="2">
    <location>
        <begin position="9"/>
        <end position="58"/>
    </location>
</feature>
<reference evidence="3 4" key="1">
    <citation type="submission" date="2019-02" db="EMBL/GenBank/DDBJ databases">
        <title>Investigation of anaerobic lignin degradation for improved lignocellulosic biofuels.</title>
        <authorList>
            <person name="Deangelis K."/>
        </authorList>
    </citation>
    <scope>NUCLEOTIDE SEQUENCE [LARGE SCALE GENOMIC DNA]</scope>
    <source>
        <strain evidence="3 4">159R</strain>
    </source>
</reference>
<evidence type="ECO:0000256" key="1">
    <source>
        <dbReference type="SAM" id="Phobius"/>
    </source>
</evidence>
<feature type="transmembrane region" description="Helical" evidence="1">
    <location>
        <begin position="90"/>
        <end position="112"/>
    </location>
</feature>